<protein>
    <recommendedName>
        <fullName evidence="1">B30.2/SPRY domain-containing protein</fullName>
    </recommendedName>
</protein>
<proteinExistence type="predicted"/>
<dbReference type="SMART" id="SM00449">
    <property type="entry name" value="SPRY"/>
    <property type="match status" value="1"/>
</dbReference>
<dbReference type="Gene3D" id="2.60.120.920">
    <property type="match status" value="1"/>
</dbReference>
<dbReference type="EMBL" id="JBICCN010000142">
    <property type="protein sequence ID" value="KAL3090520.1"/>
    <property type="molecule type" value="Genomic_DNA"/>
</dbReference>
<sequence length="406" mass="45676">MQRRINDECEQTRKKKVTFRETVEEINGTTTEIVHMETLSHAASIARNCFVHSKFGGTNPRRPWHYSSANSEHGEASVAIHQLQQATQQLQQQTRESDAKFEYLCREIKRKVENLQLLHIGTTLQIKHILRRIAELERMQALVSSRSSFEFIRNTNYASTTPFTDVRKNDNYQNVCRNRNAFRFTPSPITCDQRVQRKDGLFAAIHLKNCWDKYACHNGLKIRGTECLKVQKTDQSLGWSSVFATCSVPAESAGGIFYFEVRIFHVLSCFTIGLATKQMPLAPQLAVPAHSSAASAPGGTAHLFGGNDHFLLMISMTSKTNQQKQQHGSSSSTTKSTTITEFFCGDIVGFGIELANRRIIVTKNGRRLVIADLFFSAAQPLFPFVSLKDFGATIEANFGPNFKFIP</sequence>
<feature type="domain" description="B30.2/SPRY" evidence="1">
    <location>
        <begin position="189"/>
        <end position="403"/>
    </location>
</feature>
<dbReference type="InterPro" id="IPR044736">
    <property type="entry name" value="Gid1/RanBPM/SPLA_SPRY"/>
</dbReference>
<dbReference type="AlphaFoldDB" id="A0ABD2JIX8"/>
<comment type="caution">
    <text evidence="2">The sequence shown here is derived from an EMBL/GenBank/DDBJ whole genome shotgun (WGS) entry which is preliminary data.</text>
</comment>
<evidence type="ECO:0000259" key="1">
    <source>
        <dbReference type="PROSITE" id="PS50188"/>
    </source>
</evidence>
<dbReference type="InterPro" id="IPR043136">
    <property type="entry name" value="B30.2/SPRY_sf"/>
</dbReference>
<evidence type="ECO:0000313" key="3">
    <source>
        <dbReference type="Proteomes" id="UP001620645"/>
    </source>
</evidence>
<accession>A0ABD2JIX8</accession>
<dbReference type="Proteomes" id="UP001620645">
    <property type="component" value="Unassembled WGS sequence"/>
</dbReference>
<dbReference type="PROSITE" id="PS50188">
    <property type="entry name" value="B302_SPRY"/>
    <property type="match status" value="1"/>
</dbReference>
<gene>
    <name evidence="2" type="ORF">niasHS_005432</name>
</gene>
<reference evidence="2 3" key="1">
    <citation type="submission" date="2024-10" db="EMBL/GenBank/DDBJ databases">
        <authorList>
            <person name="Kim D."/>
        </authorList>
    </citation>
    <scope>NUCLEOTIDE SEQUENCE [LARGE SCALE GENOMIC DNA]</scope>
    <source>
        <strain evidence="2">Taebaek</strain>
    </source>
</reference>
<evidence type="ECO:0000313" key="2">
    <source>
        <dbReference type="EMBL" id="KAL3090520.1"/>
    </source>
</evidence>
<dbReference type="InterPro" id="IPR003877">
    <property type="entry name" value="SPRY_dom"/>
</dbReference>
<keyword evidence="3" id="KW-1185">Reference proteome</keyword>
<organism evidence="2 3">
    <name type="scientific">Heterodera schachtii</name>
    <name type="common">Sugarbeet cyst nematode worm</name>
    <name type="synonym">Tylenchus schachtii</name>
    <dbReference type="NCBI Taxonomy" id="97005"/>
    <lineage>
        <taxon>Eukaryota</taxon>
        <taxon>Metazoa</taxon>
        <taxon>Ecdysozoa</taxon>
        <taxon>Nematoda</taxon>
        <taxon>Chromadorea</taxon>
        <taxon>Rhabditida</taxon>
        <taxon>Tylenchina</taxon>
        <taxon>Tylenchomorpha</taxon>
        <taxon>Tylenchoidea</taxon>
        <taxon>Heteroderidae</taxon>
        <taxon>Heteroderinae</taxon>
        <taxon>Heterodera</taxon>
    </lineage>
</organism>
<dbReference type="SUPFAM" id="SSF49899">
    <property type="entry name" value="Concanavalin A-like lectins/glucanases"/>
    <property type="match status" value="1"/>
</dbReference>
<dbReference type="InterPro" id="IPR001870">
    <property type="entry name" value="B30.2/SPRY"/>
</dbReference>
<dbReference type="CDD" id="cd12885">
    <property type="entry name" value="SPRY_RanBP_like"/>
    <property type="match status" value="1"/>
</dbReference>
<dbReference type="InterPro" id="IPR013320">
    <property type="entry name" value="ConA-like_dom_sf"/>
</dbReference>
<name>A0ABD2JIX8_HETSC</name>
<dbReference type="Pfam" id="PF00622">
    <property type="entry name" value="SPRY"/>
    <property type="match status" value="1"/>
</dbReference>